<gene>
    <name evidence="5" type="ORF">BER1_1651</name>
    <name evidence="6" type="ORF">BER2_1588</name>
</gene>
<keyword evidence="2 5" id="KW-0560">Oxidoreductase</keyword>
<dbReference type="Gene3D" id="3.40.718.10">
    <property type="entry name" value="Isopropylmalate Dehydrogenase"/>
    <property type="match status" value="1"/>
</dbReference>
<evidence type="ECO:0000313" key="6">
    <source>
        <dbReference type="EMBL" id="VFR44752.1"/>
    </source>
</evidence>
<dbReference type="GO" id="GO:0051287">
    <property type="term" value="F:NAD binding"/>
    <property type="evidence" value="ECO:0007669"/>
    <property type="project" value="InterPro"/>
</dbReference>
<dbReference type="AlphaFoldDB" id="A0A484QP96"/>
<dbReference type="SUPFAM" id="SSF53659">
    <property type="entry name" value="Isocitrate/Isopropylmalate dehydrogenase-like"/>
    <property type="match status" value="1"/>
</dbReference>
<dbReference type="PANTHER" id="PTHR30004">
    <property type="entry name" value="4-HYDROXYTHREONINE-4-PHOSPHATE DEHYDROGENASE"/>
    <property type="match status" value="1"/>
</dbReference>
<feature type="region of interest" description="Disordered" evidence="4">
    <location>
        <begin position="1"/>
        <end position="33"/>
    </location>
</feature>
<evidence type="ECO:0000256" key="3">
    <source>
        <dbReference type="ARBA" id="ARBA00023027"/>
    </source>
</evidence>
<protein>
    <submittedName>
        <fullName evidence="5">4-hydroxythreonine-4-phosphate dehydrogenase</fullName>
        <ecNumber evidence="5">1.1.1.262</ecNumber>
    </submittedName>
</protein>
<feature type="compositionally biased region" description="Basic and acidic residues" evidence="4">
    <location>
        <begin position="12"/>
        <end position="28"/>
    </location>
</feature>
<dbReference type="InterPro" id="IPR005255">
    <property type="entry name" value="PdxA_fam"/>
</dbReference>
<dbReference type="PANTHER" id="PTHR30004:SF6">
    <property type="entry name" value="D-THREONATE 4-PHOSPHATE DEHYDROGENASE"/>
    <property type="match status" value="1"/>
</dbReference>
<accession>A0A484QP96</accession>
<dbReference type="EC" id="1.1.1.262" evidence="5"/>
<dbReference type="GO" id="GO:0046872">
    <property type="term" value="F:metal ion binding"/>
    <property type="evidence" value="ECO:0007669"/>
    <property type="project" value="UniProtKB-KW"/>
</dbReference>
<dbReference type="GO" id="GO:0050570">
    <property type="term" value="F:4-hydroxythreonine-4-phosphate dehydrogenase activity"/>
    <property type="evidence" value="ECO:0007669"/>
    <property type="project" value="UniProtKB-EC"/>
</dbReference>
<proteinExistence type="predicted"/>
<evidence type="ECO:0000256" key="2">
    <source>
        <dbReference type="ARBA" id="ARBA00023002"/>
    </source>
</evidence>
<dbReference type="EMBL" id="CAADIH010000020">
    <property type="protein sequence ID" value="VFR44752.1"/>
    <property type="molecule type" value="Genomic_DNA"/>
</dbReference>
<dbReference type="NCBIfam" id="TIGR00557">
    <property type="entry name" value="pdxA"/>
    <property type="match status" value="1"/>
</dbReference>
<sequence length="363" mass="37521">MSVAVLPASQDPGERLPQDRLPQDRLPQDRLPQGRLPVAITLGDAAGIGPEIVAKSWRQGLPAPAVVYGDAAALGRAVARWAPGISVQEADTPAAARLLPNCIDVIRCTPPLPADLPIGEISALAGRAAYDSVTAAIDDALAGRLRAIVTAPLNKASMQAAGLDFPGHTEILAERSGTRDYAMMLVNDELRVLLVTIHIALAQVPAAITPDAELRAILLADRACRQAGIARPRVAVAGLNPHAGEAGKFGREDLDVIAPAIAAARAQGVDASGPWPGDTIFMRARRGEFDIVVAQYHDQGLIPVKYLGVDHGVNVTVGLPFVRTSVDHGTAFDIAGQGIADPASLGAAFALALAMTPAGAASG</sequence>
<reference evidence="5" key="1">
    <citation type="submission" date="2019-03" db="EMBL/GenBank/DDBJ databases">
        <authorList>
            <person name="Danneels B."/>
        </authorList>
    </citation>
    <scope>NUCLEOTIDE SEQUENCE</scope>
</reference>
<dbReference type="EMBL" id="CAADIE010000010">
    <property type="protein sequence ID" value="VFR39962.1"/>
    <property type="molecule type" value="Genomic_DNA"/>
</dbReference>
<keyword evidence="3" id="KW-0520">NAD</keyword>
<keyword evidence="1" id="KW-0479">Metal-binding</keyword>
<evidence type="ECO:0000256" key="1">
    <source>
        <dbReference type="ARBA" id="ARBA00022723"/>
    </source>
</evidence>
<evidence type="ECO:0000313" key="5">
    <source>
        <dbReference type="EMBL" id="VFR39962.1"/>
    </source>
</evidence>
<evidence type="ECO:0000256" key="4">
    <source>
        <dbReference type="SAM" id="MobiDB-lite"/>
    </source>
</evidence>
<dbReference type="Pfam" id="PF04166">
    <property type="entry name" value="PdxA"/>
    <property type="match status" value="1"/>
</dbReference>
<organism evidence="5">
    <name type="scientific">plant metagenome</name>
    <dbReference type="NCBI Taxonomy" id="1297885"/>
    <lineage>
        <taxon>unclassified sequences</taxon>
        <taxon>metagenomes</taxon>
        <taxon>organismal metagenomes</taxon>
    </lineage>
</organism>
<name>A0A484QP96_9ZZZZ</name>